<dbReference type="Pfam" id="PF12706">
    <property type="entry name" value="Lactamase_B_2"/>
    <property type="match status" value="1"/>
</dbReference>
<dbReference type="InterPro" id="IPR001279">
    <property type="entry name" value="Metallo-B-lactamas"/>
</dbReference>
<dbReference type="STRING" id="656519.Halsa_0469"/>
<dbReference type="HOGENOM" id="CLU_997296_0_0_9"/>
<proteinExistence type="predicted"/>
<dbReference type="InterPro" id="IPR036866">
    <property type="entry name" value="RibonucZ/Hydroxyglut_hydro"/>
</dbReference>
<evidence type="ECO:0000313" key="2">
    <source>
        <dbReference type="EMBL" id="ADQ13942.1"/>
    </source>
</evidence>
<dbReference type="PANTHER" id="PTHR42663">
    <property type="entry name" value="HYDROLASE C777.06C-RELATED-RELATED"/>
    <property type="match status" value="1"/>
</dbReference>
<reference evidence="2 3" key="1">
    <citation type="submission" date="2010-11" db="EMBL/GenBank/DDBJ databases">
        <title>Complete sequence of Halanaerobium sp. sapolanicus.</title>
        <authorList>
            <consortium name="US DOE Joint Genome Institute"/>
            <person name="Lucas S."/>
            <person name="Copeland A."/>
            <person name="Lapidus A."/>
            <person name="Cheng J.-F."/>
            <person name="Bruce D."/>
            <person name="Goodwin L."/>
            <person name="Pitluck S."/>
            <person name="Davenport K."/>
            <person name="Detter J.C."/>
            <person name="Han C."/>
            <person name="Tapia R."/>
            <person name="Land M."/>
            <person name="Hauser L."/>
            <person name="Jeffries C."/>
            <person name="Kyrpides N."/>
            <person name="Ivanova N."/>
            <person name="Mikhailova N."/>
            <person name="Begemann M.B."/>
            <person name="Mormile M.R."/>
            <person name="Wall J.D."/>
            <person name="Elias D.A."/>
            <person name="Woyke T."/>
        </authorList>
    </citation>
    <scope>NUCLEOTIDE SEQUENCE [LARGE SCALE GENOMIC DNA]</scope>
    <source>
        <strain evidence="3">sapolanicus</strain>
    </source>
</reference>
<dbReference type="Gene3D" id="3.60.15.10">
    <property type="entry name" value="Ribonuclease Z/Hydroxyacylglutathione hydrolase-like"/>
    <property type="match status" value="1"/>
</dbReference>
<dbReference type="PANTHER" id="PTHR42663:SF6">
    <property type="entry name" value="HYDROLASE C777.06C-RELATED"/>
    <property type="match status" value="1"/>
</dbReference>
<dbReference type="EMBL" id="CP002304">
    <property type="protein sequence ID" value="ADQ13942.1"/>
    <property type="molecule type" value="Genomic_DNA"/>
</dbReference>
<organism evidence="2 3">
    <name type="scientific">Halanaerobium hydrogeniformans</name>
    <name type="common">Halanaerobium sp. (strain sapolanicus)</name>
    <dbReference type="NCBI Taxonomy" id="656519"/>
    <lineage>
        <taxon>Bacteria</taxon>
        <taxon>Bacillati</taxon>
        <taxon>Bacillota</taxon>
        <taxon>Clostridia</taxon>
        <taxon>Halanaerobiales</taxon>
        <taxon>Halanaerobiaceae</taxon>
        <taxon>Halanaerobium</taxon>
    </lineage>
</organism>
<accession>E4RPQ8</accession>
<dbReference type="Proteomes" id="UP000007434">
    <property type="component" value="Chromosome"/>
</dbReference>
<gene>
    <name evidence="2" type="ordered locus">Halsa_0469</name>
</gene>
<evidence type="ECO:0000259" key="1">
    <source>
        <dbReference type="Pfam" id="PF12706"/>
    </source>
</evidence>
<dbReference type="SUPFAM" id="SSF56281">
    <property type="entry name" value="Metallo-hydrolase/oxidoreductase"/>
    <property type="match status" value="1"/>
</dbReference>
<protein>
    <submittedName>
        <fullName evidence="2">Coenzyme PQQ synthesis protein B</fullName>
    </submittedName>
</protein>
<dbReference type="OrthoDB" id="9781189at2"/>
<dbReference type="AlphaFoldDB" id="E4RPQ8"/>
<reference evidence="2 3" key="2">
    <citation type="journal article" date="2011" name="J. Bacteriol.">
        <title>Complete Genome Sequence of the Haloalkaliphilic, Hydrogen Producing Halanaerobium hydrogenoformans.</title>
        <authorList>
            <person name="Brown S.D."/>
            <person name="Begemann M.B."/>
            <person name="Mormile M.R."/>
            <person name="Wall J.D."/>
            <person name="Han C.S."/>
            <person name="Goodwin L.A."/>
            <person name="Pitluck S."/>
            <person name="Land M.L."/>
            <person name="Hauser L.J."/>
            <person name="Elias D.A."/>
        </authorList>
    </citation>
    <scope>NUCLEOTIDE SEQUENCE [LARGE SCALE GENOMIC DNA]</scope>
    <source>
        <strain evidence="3">sapolanicus</strain>
    </source>
</reference>
<keyword evidence="3" id="KW-1185">Reference proteome</keyword>
<sequence length="295" mass="34205">MVDRALIKVLGTAQDAGHPQLNCQCSHCQAARTDASLKRLQSSLALIDKKEQKSFVFDASPAFSEQLDNLNELVRKKNYSVDHLSGILLSHAHLGHYLGLLYLGKEALNTSQLPVYLSQKMFDFLKNNAPWSDLFKNGNIKAEVFEFEKEYNLTKEIRFKAVEIKHRNEYADTAAFIVNTQEKAFFYLPDLDSWQGFERKFREILAEVDYVFLDGTFFDKKELGELRGRDLKEVPHPPIIETIKLFSDLNKAERSKIYFTHFNHTNRILDLDANKFEYVKSKHFNLLEEGQEFNL</sequence>
<dbReference type="eggNOG" id="COG1235">
    <property type="taxonomic scope" value="Bacteria"/>
</dbReference>
<dbReference type="KEGG" id="has:Halsa_0469"/>
<feature type="domain" description="Metallo-beta-lactamase" evidence="1">
    <location>
        <begin position="55"/>
        <end position="262"/>
    </location>
</feature>
<name>E4RPQ8_HALHG</name>
<evidence type="ECO:0000313" key="3">
    <source>
        <dbReference type="Proteomes" id="UP000007434"/>
    </source>
</evidence>